<feature type="transmembrane region" description="Helical" evidence="1">
    <location>
        <begin position="58"/>
        <end position="78"/>
    </location>
</feature>
<evidence type="ECO:0000313" key="3">
    <source>
        <dbReference type="Proteomes" id="UP000255234"/>
    </source>
</evidence>
<feature type="transmembrane region" description="Helical" evidence="1">
    <location>
        <begin position="183"/>
        <end position="202"/>
    </location>
</feature>
<keyword evidence="1" id="KW-0472">Membrane</keyword>
<gene>
    <name evidence="2" type="ORF">NCTC10571_01390</name>
</gene>
<protein>
    <submittedName>
        <fullName evidence="2">Uncharacterized protein</fullName>
    </submittedName>
</protein>
<feature type="transmembrane region" description="Helical" evidence="1">
    <location>
        <begin position="114"/>
        <end position="135"/>
    </location>
</feature>
<feature type="transmembrane region" description="Helical" evidence="1">
    <location>
        <begin position="30"/>
        <end position="52"/>
    </location>
</feature>
<feature type="transmembrane region" description="Helical" evidence="1">
    <location>
        <begin position="156"/>
        <end position="177"/>
    </location>
</feature>
<organism evidence="2 3">
    <name type="scientific">Megamonas hypermegale</name>
    <dbReference type="NCBI Taxonomy" id="158847"/>
    <lineage>
        <taxon>Bacteria</taxon>
        <taxon>Bacillati</taxon>
        <taxon>Bacillota</taxon>
        <taxon>Negativicutes</taxon>
        <taxon>Selenomonadales</taxon>
        <taxon>Selenomonadaceae</taxon>
        <taxon>Megamonas</taxon>
    </lineage>
</organism>
<keyword evidence="1" id="KW-0812">Transmembrane</keyword>
<feature type="transmembrane region" description="Helical" evidence="1">
    <location>
        <begin position="90"/>
        <end position="108"/>
    </location>
</feature>
<dbReference type="Proteomes" id="UP000255234">
    <property type="component" value="Unassembled WGS sequence"/>
</dbReference>
<name>A0A378NS76_9FIRM</name>
<evidence type="ECO:0000313" key="2">
    <source>
        <dbReference type="EMBL" id="STY71234.1"/>
    </source>
</evidence>
<dbReference type="EMBL" id="UGPP01000001">
    <property type="protein sequence ID" value="STY71234.1"/>
    <property type="molecule type" value="Genomic_DNA"/>
</dbReference>
<reference evidence="2 3" key="1">
    <citation type="submission" date="2018-06" db="EMBL/GenBank/DDBJ databases">
        <authorList>
            <consortium name="Pathogen Informatics"/>
            <person name="Doyle S."/>
        </authorList>
    </citation>
    <scope>NUCLEOTIDE SEQUENCE [LARGE SCALE GENOMIC DNA]</scope>
    <source>
        <strain evidence="2 3">NCTC10571</strain>
    </source>
</reference>
<evidence type="ECO:0000256" key="1">
    <source>
        <dbReference type="SAM" id="Phobius"/>
    </source>
</evidence>
<keyword evidence="1" id="KW-1133">Transmembrane helix</keyword>
<accession>A0A378NS76</accession>
<dbReference type="RefSeq" id="WP_115151599.1">
    <property type="nucleotide sequence ID" value="NZ_UGPP01000001.1"/>
</dbReference>
<sequence length="214" mass="24454">MLTKETIKTLGFNSIQDLDPKAINLIKWDVIAESVAMIIFAFTSPVIIITMMSSVDPIWYQMSRLIEYGLGGLINLWFNKNKLTILRKYFIHLCILDCVLTIYCNIIFAHLPNYRFIAISLLNVLMSGMIFRIIGDIMNNITNGSDLSILNSRKEGFEQISILLGTISIMIITYYNIDFSCDMALTLQCVALIISCLTSLFITRKLMKYAKYED</sequence>
<proteinExistence type="predicted"/>
<dbReference type="AlphaFoldDB" id="A0A378NS76"/>